<comment type="caution">
    <text evidence="1">The sequence shown here is derived from an EMBL/GenBank/DDBJ whole genome shotgun (WGS) entry which is preliminary data.</text>
</comment>
<gene>
    <name evidence="1" type="ORF">Tci_860988</name>
</gene>
<dbReference type="EMBL" id="BKCJ011118632">
    <property type="protein sequence ID" value="GFC89018.1"/>
    <property type="molecule type" value="Genomic_DNA"/>
</dbReference>
<evidence type="ECO:0000313" key="1">
    <source>
        <dbReference type="EMBL" id="GFC89018.1"/>
    </source>
</evidence>
<reference evidence="1" key="1">
    <citation type="journal article" date="2019" name="Sci. Rep.">
        <title>Draft genome of Tanacetum cinerariifolium, the natural source of mosquito coil.</title>
        <authorList>
            <person name="Yamashiro T."/>
            <person name="Shiraishi A."/>
            <person name="Satake H."/>
            <person name="Nakayama K."/>
        </authorList>
    </citation>
    <scope>NUCLEOTIDE SEQUENCE</scope>
</reference>
<feature type="non-terminal residue" evidence="1">
    <location>
        <position position="1"/>
    </location>
</feature>
<accession>A0A699RUQ0</accession>
<proteinExistence type="predicted"/>
<dbReference type="AlphaFoldDB" id="A0A699RUQ0"/>
<sequence length="130" mass="14943">TPGWKGLESRSLDPLAPQPLQLMLKTELLISRGCLRCWDVMTSLKLGWVATSLRVMLLVGGRLLNKPREEKPKYEREYYTIPQREDELTDRIVNTEYTDVAQVANDGRNIELLCERGGSNNKRNRNGDRI</sequence>
<organism evidence="1">
    <name type="scientific">Tanacetum cinerariifolium</name>
    <name type="common">Dalmatian daisy</name>
    <name type="synonym">Chrysanthemum cinerariifolium</name>
    <dbReference type="NCBI Taxonomy" id="118510"/>
    <lineage>
        <taxon>Eukaryota</taxon>
        <taxon>Viridiplantae</taxon>
        <taxon>Streptophyta</taxon>
        <taxon>Embryophyta</taxon>
        <taxon>Tracheophyta</taxon>
        <taxon>Spermatophyta</taxon>
        <taxon>Magnoliopsida</taxon>
        <taxon>eudicotyledons</taxon>
        <taxon>Gunneridae</taxon>
        <taxon>Pentapetalae</taxon>
        <taxon>asterids</taxon>
        <taxon>campanulids</taxon>
        <taxon>Asterales</taxon>
        <taxon>Asteraceae</taxon>
        <taxon>Asteroideae</taxon>
        <taxon>Anthemideae</taxon>
        <taxon>Anthemidinae</taxon>
        <taxon>Tanacetum</taxon>
    </lineage>
</organism>
<name>A0A699RUQ0_TANCI</name>
<protein>
    <submittedName>
        <fullName evidence="1">Uncharacterized protein</fullName>
    </submittedName>
</protein>